<dbReference type="Gene3D" id="2.10.109.10">
    <property type="entry name" value="Umud Fragment, subunit A"/>
    <property type="match status" value="1"/>
</dbReference>
<dbReference type="InterPro" id="IPR019533">
    <property type="entry name" value="Peptidase_S26"/>
</dbReference>
<proteinExistence type="inferred from homology"/>
<dbReference type="PANTHER" id="PTHR43390">
    <property type="entry name" value="SIGNAL PEPTIDASE I"/>
    <property type="match status" value="1"/>
</dbReference>
<reference evidence="10" key="1">
    <citation type="submission" date="2020-07" db="EMBL/GenBank/DDBJ databases">
        <title>Huge and variable diversity of episymbiotic CPR bacteria and DPANN archaea in groundwater ecosystems.</title>
        <authorList>
            <person name="He C.Y."/>
            <person name="Keren R."/>
            <person name="Whittaker M."/>
            <person name="Farag I.F."/>
            <person name="Doudna J."/>
            <person name="Cate J.H.D."/>
            <person name="Banfield J.F."/>
        </authorList>
    </citation>
    <scope>NUCLEOTIDE SEQUENCE</scope>
    <source>
        <strain evidence="10">NC_groundwater_193_Ag_S-0.1um_51_7</strain>
    </source>
</reference>
<organism evidence="10 11">
    <name type="scientific">Candidatus Sungiibacteriota bacterium</name>
    <dbReference type="NCBI Taxonomy" id="2750080"/>
    <lineage>
        <taxon>Bacteria</taxon>
        <taxon>Candidatus Sungiibacteriota</taxon>
    </lineage>
</organism>
<feature type="transmembrane region" description="Helical" evidence="7">
    <location>
        <begin position="20"/>
        <end position="40"/>
    </location>
</feature>
<evidence type="ECO:0000256" key="2">
    <source>
        <dbReference type="ARBA" id="ARBA00009370"/>
    </source>
</evidence>
<dbReference type="Proteomes" id="UP000724148">
    <property type="component" value="Unassembled WGS sequence"/>
</dbReference>
<dbReference type="InterPro" id="IPR019756">
    <property type="entry name" value="Pept_S26A_signal_pept_1_Ser-AS"/>
</dbReference>
<evidence type="ECO:0000259" key="9">
    <source>
        <dbReference type="Pfam" id="PF10502"/>
    </source>
</evidence>
<comment type="caution">
    <text evidence="10">The sequence shown here is derived from an EMBL/GenBank/DDBJ whole genome shotgun (WGS) entry which is preliminary data.</text>
</comment>
<dbReference type="GO" id="GO:0016020">
    <property type="term" value="C:membrane"/>
    <property type="evidence" value="ECO:0007669"/>
    <property type="project" value="UniProtKB-SubCell"/>
</dbReference>
<dbReference type="SUPFAM" id="SSF51306">
    <property type="entry name" value="LexA/Signal peptidase"/>
    <property type="match status" value="1"/>
</dbReference>
<keyword evidence="7" id="KW-0472">Membrane</keyword>
<dbReference type="PRINTS" id="PR00727">
    <property type="entry name" value="LEADERPTASE"/>
</dbReference>
<dbReference type="InterPro" id="IPR000223">
    <property type="entry name" value="Pept_S26A_signal_pept_1"/>
</dbReference>
<comment type="subcellular location">
    <subcellularLocation>
        <location evidence="8">Membrane</location>
        <topology evidence="8">Single-pass type II membrane protein</topology>
    </subcellularLocation>
</comment>
<dbReference type="GO" id="GO:0004252">
    <property type="term" value="F:serine-type endopeptidase activity"/>
    <property type="evidence" value="ECO:0007669"/>
    <property type="project" value="InterPro"/>
</dbReference>
<keyword evidence="4 7" id="KW-0645">Protease</keyword>
<evidence type="ECO:0000256" key="3">
    <source>
        <dbReference type="ARBA" id="ARBA00013208"/>
    </source>
</evidence>
<dbReference type="PROSITE" id="PS00760">
    <property type="entry name" value="SPASE_I_2"/>
    <property type="match status" value="1"/>
</dbReference>
<dbReference type="Pfam" id="PF10502">
    <property type="entry name" value="Peptidase_S26"/>
    <property type="match status" value="1"/>
</dbReference>
<feature type="active site" evidence="6">
    <location>
        <position position="93"/>
    </location>
</feature>
<evidence type="ECO:0000256" key="4">
    <source>
        <dbReference type="ARBA" id="ARBA00022670"/>
    </source>
</evidence>
<feature type="domain" description="Peptidase S26" evidence="9">
    <location>
        <begin position="20"/>
        <end position="121"/>
    </location>
</feature>
<dbReference type="AlphaFoldDB" id="A0A931SC05"/>
<protein>
    <recommendedName>
        <fullName evidence="3 7">Signal peptidase I</fullName>
        <ecNumber evidence="3 7">3.4.21.89</ecNumber>
    </recommendedName>
</protein>
<evidence type="ECO:0000256" key="8">
    <source>
        <dbReference type="RuleBase" id="RU362042"/>
    </source>
</evidence>
<feature type="non-terminal residue" evidence="10">
    <location>
        <position position="130"/>
    </location>
</feature>
<evidence type="ECO:0000256" key="5">
    <source>
        <dbReference type="ARBA" id="ARBA00022801"/>
    </source>
</evidence>
<dbReference type="EC" id="3.4.21.89" evidence="3 7"/>
<dbReference type="InterPro" id="IPR036286">
    <property type="entry name" value="LexA/Signal_pep-like_sf"/>
</dbReference>
<dbReference type="GO" id="GO:0009003">
    <property type="term" value="F:signal peptidase activity"/>
    <property type="evidence" value="ECO:0007669"/>
    <property type="project" value="UniProtKB-EC"/>
</dbReference>
<evidence type="ECO:0000256" key="6">
    <source>
        <dbReference type="PIRSR" id="PIRSR600223-1"/>
    </source>
</evidence>
<name>A0A931SC05_9BACT</name>
<dbReference type="PROSITE" id="PS00501">
    <property type="entry name" value="SPASE_I_1"/>
    <property type="match status" value="1"/>
</dbReference>
<evidence type="ECO:0000256" key="1">
    <source>
        <dbReference type="ARBA" id="ARBA00000677"/>
    </source>
</evidence>
<feature type="active site" evidence="6">
    <location>
        <position position="50"/>
    </location>
</feature>
<sequence length="130" mass="14812">METPTEPSTTLKSRILHEAWDVLKILLVALAIVVPVRYFVAQPFIVKGASMEPTFEELNYLVIDELSYYFRAPARGEVVVFRFPLDPSQYFIKRIIGLPGETVIIHDGKVYVEKGENEESSLLPEPYLPD</sequence>
<keyword evidence="5 7" id="KW-0378">Hydrolase</keyword>
<evidence type="ECO:0000256" key="7">
    <source>
        <dbReference type="RuleBase" id="RU003993"/>
    </source>
</evidence>
<gene>
    <name evidence="10" type="primary">lepB</name>
    <name evidence="10" type="ORF">HYT40_03230</name>
</gene>
<dbReference type="NCBIfam" id="TIGR02227">
    <property type="entry name" value="sigpep_I_bact"/>
    <property type="match status" value="1"/>
</dbReference>
<accession>A0A931SC05</accession>
<comment type="catalytic activity">
    <reaction evidence="1 7">
        <text>Cleavage of hydrophobic, N-terminal signal or leader sequences from secreted and periplasmic proteins.</text>
        <dbReference type="EC" id="3.4.21.89"/>
    </reaction>
</comment>
<evidence type="ECO:0000313" key="11">
    <source>
        <dbReference type="Proteomes" id="UP000724148"/>
    </source>
</evidence>
<comment type="similarity">
    <text evidence="2 8">Belongs to the peptidase S26 family.</text>
</comment>
<dbReference type="InterPro" id="IPR019757">
    <property type="entry name" value="Pept_S26A_signal_pept_1_Lys-AS"/>
</dbReference>
<dbReference type="GO" id="GO:0006465">
    <property type="term" value="P:signal peptide processing"/>
    <property type="evidence" value="ECO:0007669"/>
    <property type="project" value="InterPro"/>
</dbReference>
<keyword evidence="7" id="KW-0812">Transmembrane</keyword>
<keyword evidence="7" id="KW-1133">Transmembrane helix</keyword>
<dbReference type="PANTHER" id="PTHR43390:SF1">
    <property type="entry name" value="CHLOROPLAST PROCESSING PEPTIDASE"/>
    <property type="match status" value="1"/>
</dbReference>
<dbReference type="CDD" id="cd06530">
    <property type="entry name" value="S26_SPase_I"/>
    <property type="match status" value="1"/>
</dbReference>
<evidence type="ECO:0000313" key="10">
    <source>
        <dbReference type="EMBL" id="MBI2097131.1"/>
    </source>
</evidence>
<dbReference type="EMBL" id="JACOZA010000081">
    <property type="protein sequence ID" value="MBI2097131.1"/>
    <property type="molecule type" value="Genomic_DNA"/>
</dbReference>